<reference evidence="7" key="1">
    <citation type="journal article" date="2012" name="Nat. Genet.">
        <title>Lifestyle transitions in plant pathogenic Colletotrichum fungi deciphered by genome and transcriptome analyses.</title>
        <authorList>
            <person name="O'Connell R.J."/>
            <person name="Thon M.R."/>
            <person name="Hacquard S."/>
            <person name="Amyotte S.G."/>
            <person name="Kleemann J."/>
            <person name="Torres M.F."/>
            <person name="Damm U."/>
            <person name="Buiate E.A."/>
            <person name="Epstein L."/>
            <person name="Alkan N."/>
            <person name="Altmueller J."/>
            <person name="Alvarado-Balderrama L."/>
            <person name="Bauser C.A."/>
            <person name="Becker C."/>
            <person name="Birren B.W."/>
            <person name="Chen Z."/>
            <person name="Choi J."/>
            <person name="Crouch J.A."/>
            <person name="Duvick J.P."/>
            <person name="Farman M.A."/>
            <person name="Gan P."/>
            <person name="Heiman D."/>
            <person name="Henrissat B."/>
            <person name="Howard R.J."/>
            <person name="Kabbage M."/>
            <person name="Koch C."/>
            <person name="Kracher B."/>
            <person name="Kubo Y."/>
            <person name="Law A.D."/>
            <person name="Lebrun M.-H."/>
            <person name="Lee Y.-H."/>
            <person name="Miyara I."/>
            <person name="Moore N."/>
            <person name="Neumann U."/>
            <person name="Nordstroem K."/>
            <person name="Panaccione D.G."/>
            <person name="Panstruga R."/>
            <person name="Place M."/>
            <person name="Proctor R.H."/>
            <person name="Prusky D."/>
            <person name="Rech G."/>
            <person name="Reinhardt R."/>
            <person name="Rollins J.A."/>
            <person name="Rounsley S."/>
            <person name="Schardl C.L."/>
            <person name="Schwartz D.C."/>
            <person name="Shenoy N."/>
            <person name="Shirasu K."/>
            <person name="Sikhakolli U.R."/>
            <person name="Stueber K."/>
            <person name="Sukno S.A."/>
            <person name="Sweigard J.A."/>
            <person name="Takano Y."/>
            <person name="Takahara H."/>
            <person name="Trail F."/>
            <person name="van der Does H.C."/>
            <person name="Voll L.M."/>
            <person name="Will I."/>
            <person name="Young S."/>
            <person name="Zeng Q."/>
            <person name="Zhang J."/>
            <person name="Zhou S."/>
            <person name="Dickman M.B."/>
            <person name="Schulze-Lefert P."/>
            <person name="Ver Loren van Themaat E."/>
            <person name="Ma L.-J."/>
            <person name="Vaillancourt L.J."/>
        </authorList>
    </citation>
    <scope>NUCLEOTIDE SEQUENCE [LARGE SCALE GENOMIC DNA]</scope>
    <source>
        <strain evidence="7">IMI 349063</strain>
    </source>
</reference>
<gene>
    <name evidence="6" type="ORF">CH063_15100</name>
</gene>
<feature type="compositionally biased region" description="Low complexity" evidence="5">
    <location>
        <begin position="84"/>
        <end position="98"/>
    </location>
</feature>
<dbReference type="EMBL" id="CACQ02008561">
    <property type="protein sequence ID" value="CCF46305.1"/>
    <property type="molecule type" value="Genomic_DNA"/>
</dbReference>
<dbReference type="HOGENOM" id="CLU_2333518_0_0_1"/>
<dbReference type="Gene3D" id="3.20.20.70">
    <property type="entry name" value="Aldolase class I"/>
    <property type="match status" value="1"/>
</dbReference>
<evidence type="ECO:0000313" key="7">
    <source>
        <dbReference type="Proteomes" id="UP000007174"/>
    </source>
</evidence>
<organism evidence="6 7">
    <name type="scientific">Colletotrichum higginsianum (strain IMI 349063)</name>
    <name type="common">Crucifer anthracnose fungus</name>
    <dbReference type="NCBI Taxonomy" id="759273"/>
    <lineage>
        <taxon>Eukaryota</taxon>
        <taxon>Fungi</taxon>
        <taxon>Dikarya</taxon>
        <taxon>Ascomycota</taxon>
        <taxon>Pezizomycotina</taxon>
        <taxon>Sordariomycetes</taxon>
        <taxon>Hypocreomycetidae</taxon>
        <taxon>Glomerellales</taxon>
        <taxon>Glomerellaceae</taxon>
        <taxon>Colletotrichum</taxon>
        <taxon>Colletotrichum destructivum species complex</taxon>
    </lineage>
</organism>
<protein>
    <submittedName>
        <fullName evidence="6">Uncharacterized protein</fullName>
    </submittedName>
</protein>
<name>H1W1E2_COLHI</name>
<keyword evidence="4" id="KW-0560">Oxidoreductase</keyword>
<dbReference type="PANTHER" id="PTHR43656:SF2">
    <property type="entry name" value="BINDING OXIDOREDUCTASE, PUTATIVE (AFU_ORTHOLOGUE AFUA_2G08260)-RELATED"/>
    <property type="match status" value="1"/>
</dbReference>
<feature type="region of interest" description="Disordered" evidence="5">
    <location>
        <begin position="74"/>
        <end position="98"/>
    </location>
</feature>
<evidence type="ECO:0000256" key="1">
    <source>
        <dbReference type="ARBA" id="ARBA00005979"/>
    </source>
</evidence>
<dbReference type="VEuPathDB" id="FungiDB:CH63R_09723"/>
<dbReference type="AlphaFoldDB" id="H1W1E2"/>
<evidence type="ECO:0000256" key="3">
    <source>
        <dbReference type="ARBA" id="ARBA00022643"/>
    </source>
</evidence>
<dbReference type="InterPro" id="IPR013785">
    <property type="entry name" value="Aldolase_TIM"/>
</dbReference>
<keyword evidence="3" id="KW-0288">FMN</keyword>
<proteinExistence type="inferred from homology"/>
<keyword evidence="2" id="KW-0285">Flavoprotein</keyword>
<dbReference type="InterPro" id="IPR051799">
    <property type="entry name" value="NADH_flavin_oxidoreductase"/>
</dbReference>
<dbReference type="STRING" id="759273.H1W1E2"/>
<evidence type="ECO:0000256" key="5">
    <source>
        <dbReference type="SAM" id="MobiDB-lite"/>
    </source>
</evidence>
<evidence type="ECO:0000256" key="2">
    <source>
        <dbReference type="ARBA" id="ARBA00022630"/>
    </source>
</evidence>
<evidence type="ECO:0000256" key="4">
    <source>
        <dbReference type="ARBA" id="ARBA00023002"/>
    </source>
</evidence>
<evidence type="ECO:0000313" key="6">
    <source>
        <dbReference type="EMBL" id="CCF46305.1"/>
    </source>
</evidence>
<sequence length="98" mass="10766">MSNSAIAKPLTLKCGLTLPNRLTKAAMAENWADNEGLPSKAIHAPYGEWADGGWGLVMTGKQLTTHKLTQIPDDLELSRDPPCNNNNNNNINNNRPHY</sequence>
<accession>H1W1E2</accession>
<dbReference type="Proteomes" id="UP000007174">
    <property type="component" value="Unassembled WGS sequence"/>
</dbReference>
<dbReference type="SUPFAM" id="SSF51395">
    <property type="entry name" value="FMN-linked oxidoreductases"/>
    <property type="match status" value="1"/>
</dbReference>
<dbReference type="GO" id="GO:0016491">
    <property type="term" value="F:oxidoreductase activity"/>
    <property type="evidence" value="ECO:0007669"/>
    <property type="project" value="UniProtKB-KW"/>
</dbReference>
<comment type="similarity">
    <text evidence="1">Belongs to the NADH:flavin oxidoreductase/NADH oxidase family.</text>
</comment>
<dbReference type="PANTHER" id="PTHR43656">
    <property type="entry name" value="BINDING OXIDOREDUCTASE, PUTATIVE (AFU_ORTHOLOGUE AFUA_2G08260)-RELATED"/>
    <property type="match status" value="1"/>
</dbReference>